<dbReference type="EMBL" id="LRBV02000008">
    <property type="status" value="NOT_ANNOTATED_CDS"/>
    <property type="molecule type" value="Genomic_DNA"/>
</dbReference>
<accession>A0A7N2MAP8</accession>
<evidence type="ECO:0000313" key="1">
    <source>
        <dbReference type="EnsemblPlants" id="QL08p014343:mrna"/>
    </source>
</evidence>
<dbReference type="PANTHER" id="PTHR47484">
    <property type="entry name" value="COMPLEX 1 PROTEIN CONTAINING PROTEIN, EXPRESSED"/>
    <property type="match status" value="1"/>
</dbReference>
<reference evidence="1 2" key="1">
    <citation type="journal article" date="2016" name="G3 (Bethesda)">
        <title>First Draft Assembly and Annotation of the Genome of a California Endemic Oak Quercus lobata Nee (Fagaceae).</title>
        <authorList>
            <person name="Sork V.L."/>
            <person name="Fitz-Gibbon S.T."/>
            <person name="Puiu D."/>
            <person name="Crepeau M."/>
            <person name="Gugger P.F."/>
            <person name="Sherman R."/>
            <person name="Stevens K."/>
            <person name="Langley C.H."/>
            <person name="Pellegrini M."/>
            <person name="Salzberg S.L."/>
        </authorList>
    </citation>
    <scope>NUCLEOTIDE SEQUENCE [LARGE SCALE GENOMIC DNA]</scope>
    <source>
        <strain evidence="1 2">cv. SW786</strain>
    </source>
</reference>
<name>A0A7N2MAP8_QUELO</name>
<dbReference type="InParanoid" id="A0A7N2MAP8"/>
<reference evidence="1" key="2">
    <citation type="submission" date="2021-01" db="UniProtKB">
        <authorList>
            <consortium name="EnsemblPlants"/>
        </authorList>
    </citation>
    <scope>IDENTIFICATION</scope>
</reference>
<dbReference type="AlphaFoldDB" id="A0A7N2MAP8"/>
<proteinExistence type="predicted"/>
<dbReference type="Proteomes" id="UP000594261">
    <property type="component" value="Chromosome 8"/>
</dbReference>
<keyword evidence="2" id="KW-1185">Reference proteome</keyword>
<organism evidence="1 2">
    <name type="scientific">Quercus lobata</name>
    <name type="common">Valley oak</name>
    <dbReference type="NCBI Taxonomy" id="97700"/>
    <lineage>
        <taxon>Eukaryota</taxon>
        <taxon>Viridiplantae</taxon>
        <taxon>Streptophyta</taxon>
        <taxon>Embryophyta</taxon>
        <taxon>Tracheophyta</taxon>
        <taxon>Spermatophyta</taxon>
        <taxon>Magnoliopsida</taxon>
        <taxon>eudicotyledons</taxon>
        <taxon>Gunneridae</taxon>
        <taxon>Pentapetalae</taxon>
        <taxon>rosids</taxon>
        <taxon>fabids</taxon>
        <taxon>Fagales</taxon>
        <taxon>Fagaceae</taxon>
        <taxon>Quercus</taxon>
    </lineage>
</organism>
<dbReference type="Gramene" id="QL08p014343:mrna">
    <property type="protein sequence ID" value="QL08p014343:mrna"/>
    <property type="gene ID" value="QL08p014343"/>
</dbReference>
<evidence type="ECO:0000313" key="2">
    <source>
        <dbReference type="Proteomes" id="UP000594261"/>
    </source>
</evidence>
<dbReference type="EnsemblPlants" id="QL08p014343:mrna">
    <property type="protein sequence ID" value="QL08p014343:mrna"/>
    <property type="gene ID" value="QL08p014343"/>
</dbReference>
<protein>
    <submittedName>
        <fullName evidence="1">Uncharacterized protein</fullName>
    </submittedName>
</protein>
<dbReference type="PANTHER" id="PTHR47484:SF1">
    <property type="entry name" value="COMPLEX 1 PROTEIN CONTAINING PROTEIN, EXPRESSED"/>
    <property type="match status" value="1"/>
</dbReference>
<sequence>MFPLNNLIAHCDVICIRWLLHNEPDTHEELLDHHLAKEQKPTLDDDEAELLNRILWRDILRVNAQKEFDAAWFETDPEIVTWLLLGGQDAVESTLEKLAEKQRQEIEKERCDGGD</sequence>